<keyword evidence="3" id="KW-0812">Transmembrane</keyword>
<keyword evidence="3" id="KW-1133">Transmembrane helix</keyword>
<evidence type="ECO:0000256" key="1">
    <source>
        <dbReference type="PROSITE-ProRule" id="PRU00708"/>
    </source>
</evidence>
<dbReference type="Proteomes" id="UP000525078">
    <property type="component" value="Unassembled WGS sequence"/>
</dbReference>
<organism evidence="4 5">
    <name type="scientific">Cannabis sativa</name>
    <name type="common">Hemp</name>
    <name type="synonym">Marijuana</name>
    <dbReference type="NCBI Taxonomy" id="3483"/>
    <lineage>
        <taxon>Eukaryota</taxon>
        <taxon>Viridiplantae</taxon>
        <taxon>Streptophyta</taxon>
        <taxon>Embryophyta</taxon>
        <taxon>Tracheophyta</taxon>
        <taxon>Spermatophyta</taxon>
        <taxon>Magnoliopsida</taxon>
        <taxon>eudicotyledons</taxon>
        <taxon>Gunneridae</taxon>
        <taxon>Pentapetalae</taxon>
        <taxon>rosids</taxon>
        <taxon>fabids</taxon>
        <taxon>Rosales</taxon>
        <taxon>Cannabaceae</taxon>
        <taxon>Cannabis</taxon>
    </lineage>
</organism>
<feature type="region of interest" description="Disordered" evidence="2">
    <location>
        <begin position="150"/>
        <end position="172"/>
    </location>
</feature>
<evidence type="ECO:0000313" key="4">
    <source>
        <dbReference type="EMBL" id="KAF4349674.1"/>
    </source>
</evidence>
<feature type="compositionally biased region" description="Basic residues" evidence="2">
    <location>
        <begin position="11"/>
        <end position="22"/>
    </location>
</feature>
<dbReference type="GO" id="GO:0046982">
    <property type="term" value="F:protein heterodimerization activity"/>
    <property type="evidence" value="ECO:0007669"/>
    <property type="project" value="InterPro"/>
</dbReference>
<evidence type="ECO:0000313" key="5">
    <source>
        <dbReference type="Proteomes" id="UP000525078"/>
    </source>
</evidence>
<feature type="region of interest" description="Disordered" evidence="2">
    <location>
        <begin position="1"/>
        <end position="22"/>
    </location>
</feature>
<proteinExistence type="predicted"/>
<reference evidence="4 5" key="1">
    <citation type="journal article" date="2020" name="bioRxiv">
        <title>Sequence and annotation of 42 cannabis genomes reveals extensive copy number variation in cannabinoid synthesis and pathogen resistance genes.</title>
        <authorList>
            <person name="Mckernan K.J."/>
            <person name="Helbert Y."/>
            <person name="Kane L.T."/>
            <person name="Ebling H."/>
            <person name="Zhang L."/>
            <person name="Liu B."/>
            <person name="Eaton Z."/>
            <person name="Mclaughlin S."/>
            <person name="Kingan S."/>
            <person name="Baybayan P."/>
            <person name="Concepcion G."/>
            <person name="Jordan M."/>
            <person name="Riva A."/>
            <person name="Barbazuk W."/>
            <person name="Harkins T."/>
        </authorList>
    </citation>
    <scope>NUCLEOTIDE SEQUENCE [LARGE SCALE GENOMIC DNA]</scope>
    <source>
        <strain evidence="5">cv. Jamaican Lion 4</strain>
        <tissue evidence="4">Leaf</tissue>
    </source>
</reference>
<dbReference type="PANTHER" id="PTHR23430">
    <property type="entry name" value="HISTONE H2A"/>
    <property type="match status" value="1"/>
</dbReference>
<dbReference type="GO" id="GO:0003677">
    <property type="term" value="F:DNA binding"/>
    <property type="evidence" value="ECO:0007669"/>
    <property type="project" value="InterPro"/>
</dbReference>
<keyword evidence="3" id="KW-0472">Membrane</keyword>
<feature type="repeat" description="PPR" evidence="1">
    <location>
        <begin position="286"/>
        <end position="320"/>
    </location>
</feature>
<gene>
    <name evidence="4" type="ORF">F8388_019634</name>
</gene>
<evidence type="ECO:0000256" key="3">
    <source>
        <dbReference type="SAM" id="Phobius"/>
    </source>
</evidence>
<dbReference type="GO" id="GO:0000786">
    <property type="term" value="C:nucleosome"/>
    <property type="evidence" value="ECO:0007669"/>
    <property type="project" value="InterPro"/>
</dbReference>
<dbReference type="EMBL" id="JAATIP010000389">
    <property type="protein sequence ID" value="KAF4349674.1"/>
    <property type="molecule type" value="Genomic_DNA"/>
</dbReference>
<feature type="transmembrane region" description="Helical" evidence="3">
    <location>
        <begin position="51"/>
        <end position="72"/>
    </location>
</feature>
<dbReference type="Gene3D" id="1.10.20.10">
    <property type="entry name" value="Histone, subunit A"/>
    <property type="match status" value="1"/>
</dbReference>
<sequence>METGKATKGAGGRRGRERKKAVTKSVTAGLQFPMGRIARFMKKRRYAQRTGTGAPIYLLLFLNILPLKFWNWPKMQHVTTRRTESTQDTFNWLRNDEELGTESTQKIRNVVCDVDSTSLLGLRDCFFVKSLVSVRRRRAKTPKLLEPPLGLVRSGHQSQPPDLSKWDPHHFPSQPSKPIATLSIWSPIARFIVDAFRKNQSHWGPPIVFELRKLRSVTPELVAKVLKLQTEPAFSFKVLPFGWILRMMIWWRRGECYFHDFDKGSLQEMKERGHWVMLIELTRHTNSESFNPIVVSYAEMKKMDEFYELLVQMKKLGSSVMDDLAEFWQWKCLRT</sequence>
<accession>A0A7J6DUA3</accession>
<dbReference type="InterPro" id="IPR009072">
    <property type="entry name" value="Histone-fold"/>
</dbReference>
<dbReference type="GO" id="GO:0030527">
    <property type="term" value="F:structural constituent of chromatin"/>
    <property type="evidence" value="ECO:0007669"/>
    <property type="project" value="InterPro"/>
</dbReference>
<dbReference type="PROSITE" id="PS51375">
    <property type="entry name" value="PPR"/>
    <property type="match status" value="1"/>
</dbReference>
<protein>
    <submittedName>
        <fullName evidence="4">Uncharacterized protein</fullName>
    </submittedName>
</protein>
<dbReference type="SMART" id="SM00414">
    <property type="entry name" value="H2A"/>
    <property type="match status" value="1"/>
</dbReference>
<dbReference type="SUPFAM" id="SSF47113">
    <property type="entry name" value="Histone-fold"/>
    <property type="match status" value="1"/>
</dbReference>
<evidence type="ECO:0000256" key="2">
    <source>
        <dbReference type="SAM" id="MobiDB-lite"/>
    </source>
</evidence>
<comment type="caution">
    <text evidence="4">The sequence shown here is derived from an EMBL/GenBank/DDBJ whole genome shotgun (WGS) entry which is preliminary data.</text>
</comment>
<dbReference type="AlphaFoldDB" id="A0A7J6DUA3"/>
<dbReference type="InterPro" id="IPR002885">
    <property type="entry name" value="PPR_rpt"/>
</dbReference>
<name>A0A7J6DUA3_CANSA</name>
<dbReference type="PRINTS" id="PR00620">
    <property type="entry name" value="HISTONEH2A"/>
</dbReference>
<dbReference type="InterPro" id="IPR002119">
    <property type="entry name" value="Histone_H2A"/>
</dbReference>